<reference evidence="1" key="1">
    <citation type="journal article" date="2023" name="Science">
        <title>Elucidation of the pathway for biosynthesis of saponin adjuvants from the soapbark tree.</title>
        <authorList>
            <person name="Reed J."/>
            <person name="Orme A."/>
            <person name="El-Demerdash A."/>
            <person name="Owen C."/>
            <person name="Martin L.B.B."/>
            <person name="Misra R.C."/>
            <person name="Kikuchi S."/>
            <person name="Rejzek M."/>
            <person name="Martin A.C."/>
            <person name="Harkess A."/>
            <person name="Leebens-Mack J."/>
            <person name="Louveau T."/>
            <person name="Stephenson M.J."/>
            <person name="Osbourn A."/>
        </authorList>
    </citation>
    <scope>NUCLEOTIDE SEQUENCE</scope>
    <source>
        <strain evidence="1">S10</strain>
    </source>
</reference>
<gene>
    <name evidence="1" type="ORF">O6P43_032017</name>
</gene>
<evidence type="ECO:0000313" key="1">
    <source>
        <dbReference type="EMBL" id="KAJ7947176.1"/>
    </source>
</evidence>
<accession>A0AAD7KXZ1</accession>
<keyword evidence="2" id="KW-1185">Reference proteome</keyword>
<dbReference type="KEGG" id="qsa:O6P43_032017"/>
<proteinExistence type="predicted"/>
<dbReference type="EMBL" id="JARAOO010000013">
    <property type="protein sequence ID" value="KAJ7947176.1"/>
    <property type="molecule type" value="Genomic_DNA"/>
</dbReference>
<sequence length="91" mass="10273">MIPQQWASPCGNQCTNKYAALTQIPYTNRKWVIAGIALRAPLKLIFVEKAQADDDHIKGEEEECSTTQTEEESRIKTTLKCPLPKGRENLL</sequence>
<protein>
    <submittedName>
        <fullName evidence="1">Cyclin-dependent kinase inhibitor SMR3-like protein</fullName>
    </submittedName>
</protein>
<keyword evidence="1" id="KW-0649">Protein kinase inhibitor</keyword>
<dbReference type="AlphaFoldDB" id="A0AAD7KXZ1"/>
<organism evidence="1 2">
    <name type="scientific">Quillaja saponaria</name>
    <name type="common">Soap bark tree</name>
    <dbReference type="NCBI Taxonomy" id="32244"/>
    <lineage>
        <taxon>Eukaryota</taxon>
        <taxon>Viridiplantae</taxon>
        <taxon>Streptophyta</taxon>
        <taxon>Embryophyta</taxon>
        <taxon>Tracheophyta</taxon>
        <taxon>Spermatophyta</taxon>
        <taxon>Magnoliopsida</taxon>
        <taxon>eudicotyledons</taxon>
        <taxon>Gunneridae</taxon>
        <taxon>Pentapetalae</taxon>
        <taxon>rosids</taxon>
        <taxon>fabids</taxon>
        <taxon>Fabales</taxon>
        <taxon>Quillajaceae</taxon>
        <taxon>Quillaja</taxon>
    </lineage>
</organism>
<evidence type="ECO:0000313" key="2">
    <source>
        <dbReference type="Proteomes" id="UP001163823"/>
    </source>
</evidence>
<name>A0AAD7KXZ1_QUISA</name>
<comment type="caution">
    <text evidence="1">The sequence shown here is derived from an EMBL/GenBank/DDBJ whole genome shotgun (WGS) entry which is preliminary data.</text>
</comment>
<dbReference type="GO" id="GO:0004860">
    <property type="term" value="F:protein kinase inhibitor activity"/>
    <property type="evidence" value="ECO:0007669"/>
    <property type="project" value="UniProtKB-KW"/>
</dbReference>
<dbReference type="Proteomes" id="UP001163823">
    <property type="component" value="Chromosome 13"/>
</dbReference>